<gene>
    <name evidence="4" type="ORF">CTI12_AA280590</name>
</gene>
<keyword evidence="5" id="KW-1185">Reference proteome</keyword>
<dbReference type="PROSITE" id="PS51375">
    <property type="entry name" value="PPR"/>
    <property type="match status" value="1"/>
</dbReference>
<reference evidence="4 5" key="1">
    <citation type="journal article" date="2018" name="Mol. Plant">
        <title>The genome of Artemisia annua provides insight into the evolution of Asteraceae family and artemisinin biosynthesis.</title>
        <authorList>
            <person name="Shen Q."/>
            <person name="Zhang L."/>
            <person name="Liao Z."/>
            <person name="Wang S."/>
            <person name="Yan T."/>
            <person name="Shi P."/>
            <person name="Liu M."/>
            <person name="Fu X."/>
            <person name="Pan Q."/>
            <person name="Wang Y."/>
            <person name="Lv Z."/>
            <person name="Lu X."/>
            <person name="Zhang F."/>
            <person name="Jiang W."/>
            <person name="Ma Y."/>
            <person name="Chen M."/>
            <person name="Hao X."/>
            <person name="Li L."/>
            <person name="Tang Y."/>
            <person name="Lv G."/>
            <person name="Zhou Y."/>
            <person name="Sun X."/>
            <person name="Brodelius P.E."/>
            <person name="Rose J.K.C."/>
            <person name="Tang K."/>
        </authorList>
    </citation>
    <scope>NUCLEOTIDE SEQUENCE [LARGE SCALE GENOMIC DNA]</scope>
    <source>
        <strain evidence="5">cv. Huhao1</strain>
        <tissue evidence="4">Leaf</tissue>
    </source>
</reference>
<dbReference type="SUPFAM" id="SSF48317">
    <property type="entry name" value="Acid phosphatase/Vanadium-dependent haloperoxidase"/>
    <property type="match status" value="1"/>
</dbReference>
<organism evidence="4 5">
    <name type="scientific">Artemisia annua</name>
    <name type="common">Sweet wormwood</name>
    <dbReference type="NCBI Taxonomy" id="35608"/>
    <lineage>
        <taxon>Eukaryota</taxon>
        <taxon>Viridiplantae</taxon>
        <taxon>Streptophyta</taxon>
        <taxon>Embryophyta</taxon>
        <taxon>Tracheophyta</taxon>
        <taxon>Spermatophyta</taxon>
        <taxon>Magnoliopsida</taxon>
        <taxon>eudicotyledons</taxon>
        <taxon>Gunneridae</taxon>
        <taxon>Pentapetalae</taxon>
        <taxon>asterids</taxon>
        <taxon>campanulids</taxon>
        <taxon>Asterales</taxon>
        <taxon>Asteraceae</taxon>
        <taxon>Asteroideae</taxon>
        <taxon>Anthemideae</taxon>
        <taxon>Artemisiinae</taxon>
        <taxon>Artemisia</taxon>
    </lineage>
</organism>
<evidence type="ECO:0000256" key="3">
    <source>
        <dbReference type="PROSITE-ProRule" id="PRU00708"/>
    </source>
</evidence>
<feature type="repeat" description="PPR" evidence="3">
    <location>
        <begin position="12"/>
        <end position="46"/>
    </location>
</feature>
<dbReference type="Pfam" id="PF13041">
    <property type="entry name" value="PPR_2"/>
    <property type="match status" value="1"/>
</dbReference>
<comment type="caution">
    <text evidence="4">The sequence shown here is derived from an EMBL/GenBank/DDBJ whole genome shotgun (WGS) entry which is preliminary data.</text>
</comment>
<accession>A0A2U1NDE7</accession>
<dbReference type="PANTHER" id="PTHR47941">
    <property type="entry name" value="PENTATRICOPEPTIDE REPEAT-CONTAINING PROTEIN 3, MITOCHONDRIAL"/>
    <property type="match status" value="1"/>
</dbReference>
<proteinExistence type="inferred from homology"/>
<dbReference type="InterPro" id="IPR002885">
    <property type="entry name" value="PPR_rpt"/>
</dbReference>
<comment type="similarity">
    <text evidence="1">Belongs to the PPR family. P subfamily.</text>
</comment>
<dbReference type="Proteomes" id="UP000245207">
    <property type="component" value="Unassembled WGS sequence"/>
</dbReference>
<dbReference type="InterPro" id="IPR036938">
    <property type="entry name" value="PAP2/HPO_sf"/>
</dbReference>
<dbReference type="NCBIfam" id="TIGR00756">
    <property type="entry name" value="PPR"/>
    <property type="match status" value="1"/>
</dbReference>
<dbReference type="Gene3D" id="1.25.40.10">
    <property type="entry name" value="Tetratricopeptide repeat domain"/>
    <property type="match status" value="1"/>
</dbReference>
<evidence type="ECO:0000256" key="1">
    <source>
        <dbReference type="ARBA" id="ARBA00007626"/>
    </source>
</evidence>
<dbReference type="AlphaFoldDB" id="A0A2U1NDE7"/>
<evidence type="ECO:0000313" key="5">
    <source>
        <dbReference type="Proteomes" id="UP000245207"/>
    </source>
</evidence>
<evidence type="ECO:0000256" key="2">
    <source>
        <dbReference type="ARBA" id="ARBA00022737"/>
    </source>
</evidence>
<sequence>MDFMKKNGCDPNTFNYSTLMNRFCKEGNLQEAKRVFNEMKDVGLNLDKVGYTTFINCLCIGGKVAIGILKEMEGKGCKGDTDVVNASDSLDVLINYVSSSSDVVVVSNADVVNASDVVAVSNGDQNASCLLFSFLITDGLTDATKYVTGRPRPDFFWRCFPDGVDRFTS</sequence>
<dbReference type="EMBL" id="PKPP01003077">
    <property type="protein sequence ID" value="PWA71480.1"/>
    <property type="molecule type" value="Genomic_DNA"/>
</dbReference>
<protein>
    <submittedName>
        <fullName evidence="4">Tetratricopeptide-like helical domain-containing protein</fullName>
    </submittedName>
</protein>
<keyword evidence="2" id="KW-0677">Repeat</keyword>
<evidence type="ECO:0000313" key="4">
    <source>
        <dbReference type="EMBL" id="PWA71480.1"/>
    </source>
</evidence>
<name>A0A2U1NDE7_ARTAN</name>
<dbReference type="OrthoDB" id="10030083at2759"/>
<dbReference type="InterPro" id="IPR011990">
    <property type="entry name" value="TPR-like_helical_dom_sf"/>
</dbReference>